<dbReference type="AlphaFoldDB" id="A0A6B0U2D4"/>
<protein>
    <submittedName>
        <fullName evidence="1">Putative secreted protein</fullName>
    </submittedName>
</protein>
<dbReference type="EMBL" id="GIFC01000817">
    <property type="protein sequence ID" value="MXU82900.1"/>
    <property type="molecule type" value="Transcribed_RNA"/>
</dbReference>
<reference evidence="1" key="1">
    <citation type="submission" date="2019-12" db="EMBL/GenBank/DDBJ databases">
        <title>An insight into the sialome of adult female Ixodes ricinus ticks feeding for 6 days.</title>
        <authorList>
            <person name="Perner J."/>
            <person name="Ribeiro J.M.C."/>
        </authorList>
    </citation>
    <scope>NUCLEOTIDE SEQUENCE</scope>
    <source>
        <strain evidence="1">Semi-engorged</strain>
        <tissue evidence="1">Salivary glands</tissue>
    </source>
</reference>
<name>A0A6B0U2D4_IXORI</name>
<organism evidence="1">
    <name type="scientific">Ixodes ricinus</name>
    <name type="common">Common tick</name>
    <name type="synonym">Acarus ricinus</name>
    <dbReference type="NCBI Taxonomy" id="34613"/>
    <lineage>
        <taxon>Eukaryota</taxon>
        <taxon>Metazoa</taxon>
        <taxon>Ecdysozoa</taxon>
        <taxon>Arthropoda</taxon>
        <taxon>Chelicerata</taxon>
        <taxon>Arachnida</taxon>
        <taxon>Acari</taxon>
        <taxon>Parasitiformes</taxon>
        <taxon>Ixodida</taxon>
        <taxon>Ixodoidea</taxon>
        <taxon>Ixodidae</taxon>
        <taxon>Ixodinae</taxon>
        <taxon>Ixodes</taxon>
    </lineage>
</organism>
<sequence length="72" mass="7854">MRGLWPKSPSTRTHTLLALAPLMTTPCHRQSGVTPEGFIRTSVPWATFSSATSAAAEQTVLADVRLFRISLE</sequence>
<accession>A0A6B0U2D4</accession>
<proteinExistence type="predicted"/>
<evidence type="ECO:0000313" key="1">
    <source>
        <dbReference type="EMBL" id="MXU82900.1"/>
    </source>
</evidence>